<dbReference type="RefSeq" id="XP_066805114.1">
    <property type="nucleotide sequence ID" value="XM_066943913.1"/>
</dbReference>
<dbReference type="InterPro" id="IPR024395">
    <property type="entry name" value="CLASP_N_dom"/>
</dbReference>
<feature type="region of interest" description="Disordered" evidence="6">
    <location>
        <begin position="1222"/>
        <end position="1261"/>
    </location>
</feature>
<dbReference type="GO" id="GO:0005881">
    <property type="term" value="C:cytoplasmic microtubule"/>
    <property type="evidence" value="ECO:0007669"/>
    <property type="project" value="TreeGrafter"/>
</dbReference>
<reference evidence="8 9" key="1">
    <citation type="journal article" date="2024" name="bioRxiv">
        <title>Comparative genomics of Cryptococcus and Kwoniella reveals pathogenesis evolution and contrasting karyotype dynamics via intercentromeric recombination or chromosome fusion.</title>
        <authorList>
            <person name="Coelho M.A."/>
            <person name="David-Palma M."/>
            <person name="Shea T."/>
            <person name="Bowers K."/>
            <person name="McGinley-Smith S."/>
            <person name="Mohammad A.W."/>
            <person name="Gnirke A."/>
            <person name="Yurkov A.M."/>
            <person name="Nowrousian M."/>
            <person name="Sun S."/>
            <person name="Cuomo C.A."/>
            <person name="Heitman J."/>
        </authorList>
    </citation>
    <scope>NUCLEOTIDE SEQUENCE [LARGE SCALE GENOMIC DNA]</scope>
    <source>
        <strain evidence="8 9">CBS 13917</strain>
    </source>
</reference>
<accession>A0AAW0Z3X5</accession>
<dbReference type="GeneID" id="92178039"/>
<dbReference type="GO" id="GO:0051301">
    <property type="term" value="P:cell division"/>
    <property type="evidence" value="ECO:0007669"/>
    <property type="project" value="UniProtKB-KW"/>
</dbReference>
<dbReference type="InterPro" id="IPR011989">
    <property type="entry name" value="ARM-like"/>
</dbReference>
<feature type="region of interest" description="Disordered" evidence="6">
    <location>
        <begin position="133"/>
        <end position="174"/>
    </location>
</feature>
<evidence type="ECO:0000256" key="3">
    <source>
        <dbReference type="ARBA" id="ARBA00022618"/>
    </source>
</evidence>
<gene>
    <name evidence="8" type="ORF">IAR55_000780</name>
</gene>
<evidence type="ECO:0000256" key="5">
    <source>
        <dbReference type="ARBA" id="ARBA00022776"/>
    </source>
</evidence>
<dbReference type="Pfam" id="PF12348">
    <property type="entry name" value="CLASP_N"/>
    <property type="match status" value="1"/>
</dbReference>
<comment type="subcellular location">
    <subcellularLocation>
        <location evidence="1">Cytoplasm</location>
        <location evidence="1">Cytoskeleton</location>
        <location evidence="1">Spindle</location>
    </subcellularLocation>
</comment>
<dbReference type="SMART" id="SM01349">
    <property type="entry name" value="TOG"/>
    <property type="match status" value="2"/>
</dbReference>
<feature type="compositionally biased region" description="Polar residues" evidence="6">
    <location>
        <begin position="157"/>
        <end position="169"/>
    </location>
</feature>
<dbReference type="GO" id="GO:0090307">
    <property type="term" value="P:mitotic spindle assembly"/>
    <property type="evidence" value="ECO:0007669"/>
    <property type="project" value="TreeGrafter"/>
</dbReference>
<feature type="region of interest" description="Disordered" evidence="6">
    <location>
        <begin position="1095"/>
        <end position="1121"/>
    </location>
</feature>
<feature type="domain" description="TOG" evidence="7">
    <location>
        <begin position="6"/>
        <end position="274"/>
    </location>
</feature>
<dbReference type="GO" id="GO:1990023">
    <property type="term" value="C:mitotic spindle midzone"/>
    <property type="evidence" value="ECO:0007669"/>
    <property type="project" value="TreeGrafter"/>
</dbReference>
<evidence type="ECO:0000313" key="8">
    <source>
        <dbReference type="EMBL" id="KAK8865635.1"/>
    </source>
</evidence>
<dbReference type="InterPro" id="IPR034085">
    <property type="entry name" value="TOG"/>
</dbReference>
<protein>
    <recommendedName>
        <fullName evidence="7">TOG domain-containing protein</fullName>
    </recommendedName>
</protein>
<dbReference type="GO" id="GO:0008017">
    <property type="term" value="F:microtubule binding"/>
    <property type="evidence" value="ECO:0007669"/>
    <property type="project" value="TreeGrafter"/>
</dbReference>
<feature type="compositionally biased region" description="Polar residues" evidence="6">
    <location>
        <begin position="846"/>
        <end position="873"/>
    </location>
</feature>
<comment type="caution">
    <text evidence="8">The sequence shown here is derived from an EMBL/GenBank/DDBJ whole genome shotgun (WGS) entry which is preliminary data.</text>
</comment>
<dbReference type="SUPFAM" id="SSF48371">
    <property type="entry name" value="ARM repeat"/>
    <property type="match status" value="1"/>
</dbReference>
<dbReference type="Proteomes" id="UP001388673">
    <property type="component" value="Unassembled WGS sequence"/>
</dbReference>
<evidence type="ECO:0000256" key="6">
    <source>
        <dbReference type="SAM" id="MobiDB-lite"/>
    </source>
</evidence>
<evidence type="ECO:0000256" key="4">
    <source>
        <dbReference type="ARBA" id="ARBA00022701"/>
    </source>
</evidence>
<evidence type="ECO:0000256" key="2">
    <source>
        <dbReference type="ARBA" id="ARBA00009549"/>
    </source>
</evidence>
<dbReference type="AlphaFoldDB" id="A0AAW0Z3X5"/>
<keyword evidence="5" id="KW-0498">Mitosis</keyword>
<keyword evidence="3" id="KW-0132">Cell division</keyword>
<organism evidence="8 9">
    <name type="scientific">Kwoniella newhampshirensis</name>
    <dbReference type="NCBI Taxonomy" id="1651941"/>
    <lineage>
        <taxon>Eukaryota</taxon>
        <taxon>Fungi</taxon>
        <taxon>Dikarya</taxon>
        <taxon>Basidiomycota</taxon>
        <taxon>Agaricomycotina</taxon>
        <taxon>Tremellomycetes</taxon>
        <taxon>Tremellales</taxon>
        <taxon>Cryptococcaceae</taxon>
        <taxon>Kwoniella</taxon>
    </lineage>
</organism>
<evidence type="ECO:0000259" key="7">
    <source>
        <dbReference type="SMART" id="SM01349"/>
    </source>
</evidence>
<keyword evidence="4" id="KW-0493">Microtubule</keyword>
<dbReference type="PANTHER" id="PTHR21567:SF9">
    <property type="entry name" value="CLIP-ASSOCIATING PROTEIN"/>
    <property type="match status" value="1"/>
</dbReference>
<keyword evidence="9" id="KW-1185">Reference proteome</keyword>
<dbReference type="InterPro" id="IPR016024">
    <property type="entry name" value="ARM-type_fold"/>
</dbReference>
<keyword evidence="5" id="KW-0131">Cell cycle</keyword>
<feature type="compositionally biased region" description="Low complexity" evidence="6">
    <location>
        <begin position="672"/>
        <end position="700"/>
    </location>
</feature>
<dbReference type="GO" id="GO:0005876">
    <property type="term" value="C:spindle microtubule"/>
    <property type="evidence" value="ECO:0007669"/>
    <property type="project" value="TreeGrafter"/>
</dbReference>
<evidence type="ECO:0000313" key="9">
    <source>
        <dbReference type="Proteomes" id="UP001388673"/>
    </source>
</evidence>
<dbReference type="Gene3D" id="1.25.10.10">
    <property type="entry name" value="Leucine-rich Repeat Variant"/>
    <property type="match status" value="2"/>
</dbReference>
<feature type="compositionally biased region" description="Low complexity" evidence="6">
    <location>
        <begin position="133"/>
        <end position="156"/>
    </location>
</feature>
<feature type="compositionally biased region" description="Polar residues" evidence="6">
    <location>
        <begin position="1101"/>
        <end position="1117"/>
    </location>
</feature>
<proteinExistence type="inferred from homology"/>
<feature type="compositionally biased region" description="Polar residues" evidence="6">
    <location>
        <begin position="713"/>
        <end position="743"/>
    </location>
</feature>
<dbReference type="KEGG" id="kne:92178039"/>
<evidence type="ECO:0000256" key="1">
    <source>
        <dbReference type="ARBA" id="ARBA00004186"/>
    </source>
</evidence>
<dbReference type="PANTHER" id="PTHR21567">
    <property type="entry name" value="CLASP"/>
    <property type="match status" value="1"/>
</dbReference>
<feature type="region of interest" description="Disordered" evidence="6">
    <location>
        <begin position="841"/>
        <end position="891"/>
    </location>
</feature>
<comment type="similarity">
    <text evidence="2">Belongs to the CLASP family.</text>
</comment>
<feature type="domain" description="TOG" evidence="7">
    <location>
        <begin position="333"/>
        <end position="582"/>
    </location>
</feature>
<feature type="compositionally biased region" description="Basic and acidic residues" evidence="6">
    <location>
        <begin position="1227"/>
        <end position="1245"/>
    </location>
</feature>
<dbReference type="GO" id="GO:0005815">
    <property type="term" value="C:microtubule organizing center"/>
    <property type="evidence" value="ECO:0007669"/>
    <property type="project" value="TreeGrafter"/>
</dbReference>
<feature type="region of interest" description="Disordered" evidence="6">
    <location>
        <begin position="614"/>
        <end position="791"/>
    </location>
</feature>
<feature type="compositionally biased region" description="Low complexity" evidence="6">
    <location>
        <begin position="645"/>
        <end position="655"/>
    </location>
</feature>
<name>A0AAW0Z3X5_9TREE</name>
<dbReference type="EMBL" id="JBCAWK010000002">
    <property type="protein sequence ID" value="KAK8865635.1"/>
    <property type="molecule type" value="Genomic_DNA"/>
</dbReference>
<sequence>MVFEGKVLTEGEVETTLNRLKAADTDRKVDIVQFFGLQLEEVSSLPDAAIDAITLTLPPLVRNSHPLLHSSTLTSLLPFFIPHLPPSHLRLALLQILPAIIERLNEPKDRIRDAATTNVFLLGKKAYEAEGAPASASTMTATPSASASAGTTTNSGLSVKSSLGQSTNGKGKEKETLSGLWERYLKEVMAGKGWRGKVEGMKALVRLRREVGSKMGLKSWLGVLVDLLEDGDGSVRDQARETVVALLSPSSTPPAARSELKKLLLARNVRKTIADNIITRVLGGGTASGTLSGRSTPALVPALETETPSENGARSGVVTPAIPTGGDEIEVVYIASPHDLANEFASMLPHFEGKETEQNWALREKSVVRIRGMLRGQAHVKYTEAFVAGLKGGISEGISKTIMSLRTTVAQQTCMLVRELAENLGASFDQFVEFFLPILGKMSGFTKKIIADRSQNALTAVLIHTNVHPRVFISHIAAGVGEKNVQTRHFCAGHLKTFIDIHGAKARHQIETTPGLLDQLEGAVKKSLADVNPSVRDLARQAFWSYHLVWPQRAGDILNGLDGMARKQLEKANPREPNDEALIAAPTNAAPPARRATSTMSALLAERRKAKAAELAAGKGAQESPRIVSNPVPSSPSIQQGLPRSTSSTGLSISSNHPTKPTHLARSITSPESSSKDLLISESSPTPATPTPKTAVRPVPNTQLGSPQDLRSRPTSLIRSPQTASRGSPTSRDSPLRQSSTFPQAHIGSELALMGESSSTGRALRTPQPSRKPPSSPSGERGSPNSGGLGVQEAIGATIFSNHTASSPSREMSNDLVGEAVRAQAAQAESAAKQLMEYTEEEALKPSSSARTRLQTSEGSTTPVTPARTSNDGANGHLYETPTNGLGGRRAWEDSPRPGAITPLMMEKLQQRKHERLWWSRRQELMNKATPLKSSAAGPSSVIIPDLEALETGQPELRNFQKLALFSASHPVRVVDDPGAELDEAEIQNKKKIWLHSDLSGRLLNGLWAFLTPNKERVILEQALVLLWELVQHQWPLFDGQEQNLCDALFRIRASHDPYVLESTNALISLLVQISEPIYFLTILRSSLQTFLSEHPGAGDENSTNGMSNSSFSNPSKETPEQRLRNSGYLFGLISMALCVLRLPDAVVEAEGETLGEVVQNAINEPSSIIRQAGYSLLLSIQTIIQDSSKTLSFVPSLNRSQKDLAVYYMAQNGVLEGRTVQTTPSKKSDVEQLRLKDDDVHGDGNDDDEEVEEEVRREKMNGELVGLMARGVARD</sequence>
<feature type="compositionally biased region" description="Low complexity" evidence="6">
    <location>
        <begin position="614"/>
        <end position="638"/>
    </location>
</feature>